<dbReference type="EMBL" id="JBHTMM010000002">
    <property type="protein sequence ID" value="MFD1304780.1"/>
    <property type="molecule type" value="Genomic_DNA"/>
</dbReference>
<dbReference type="Proteomes" id="UP001597058">
    <property type="component" value="Unassembled WGS sequence"/>
</dbReference>
<evidence type="ECO:0000313" key="2">
    <source>
        <dbReference type="EMBL" id="MFD1304780.1"/>
    </source>
</evidence>
<protein>
    <submittedName>
        <fullName evidence="2">Universal stress protein</fullName>
    </submittedName>
</protein>
<organism evidence="2 3">
    <name type="scientific">Streptomyces kaempferi</name>
    <dbReference type="NCBI Taxonomy" id="333725"/>
    <lineage>
        <taxon>Bacteria</taxon>
        <taxon>Bacillati</taxon>
        <taxon>Actinomycetota</taxon>
        <taxon>Actinomycetes</taxon>
        <taxon>Kitasatosporales</taxon>
        <taxon>Streptomycetaceae</taxon>
        <taxon>Streptomyces</taxon>
    </lineage>
</organism>
<dbReference type="Gene3D" id="3.40.50.620">
    <property type="entry name" value="HUPs"/>
    <property type="match status" value="1"/>
</dbReference>
<dbReference type="SUPFAM" id="SSF52402">
    <property type="entry name" value="Adenine nucleotide alpha hydrolases-like"/>
    <property type="match status" value="1"/>
</dbReference>
<evidence type="ECO:0000259" key="1">
    <source>
        <dbReference type="Pfam" id="PF00582"/>
    </source>
</evidence>
<feature type="domain" description="UspA" evidence="1">
    <location>
        <begin position="11"/>
        <end position="151"/>
    </location>
</feature>
<sequence length="189" mass="20299">MSDSGAPAAARVVVGVSGSLGSLTALCRAADEARRRSAELWPVLAWEPPGGELAARRTPASYVLLDEWQRLARRNLLTALDHAFGHAGPGVPMRALVARGTAGRALVESADRDNDLLVVGAGRRSSWHRLCSCSVSRYCLAHAVCPVLAVPPSPLEAELTSAHRRNLWRLRLDTRRLAETAEETVPPDA</sequence>
<keyword evidence="3" id="KW-1185">Reference proteome</keyword>
<dbReference type="RefSeq" id="WP_329292338.1">
    <property type="nucleotide sequence ID" value="NZ_JBHSKH010000072.1"/>
</dbReference>
<proteinExistence type="predicted"/>
<dbReference type="Pfam" id="PF00582">
    <property type="entry name" value="Usp"/>
    <property type="match status" value="1"/>
</dbReference>
<name>A0ABW3X7N9_9ACTN</name>
<dbReference type="CDD" id="cd00293">
    <property type="entry name" value="USP-like"/>
    <property type="match status" value="1"/>
</dbReference>
<accession>A0ABW3X7N9</accession>
<gene>
    <name evidence="2" type="ORF">ACFQ5X_02855</name>
</gene>
<comment type="caution">
    <text evidence="2">The sequence shown here is derived from an EMBL/GenBank/DDBJ whole genome shotgun (WGS) entry which is preliminary data.</text>
</comment>
<evidence type="ECO:0000313" key="3">
    <source>
        <dbReference type="Proteomes" id="UP001597058"/>
    </source>
</evidence>
<dbReference type="InterPro" id="IPR014729">
    <property type="entry name" value="Rossmann-like_a/b/a_fold"/>
</dbReference>
<dbReference type="InterPro" id="IPR006016">
    <property type="entry name" value="UspA"/>
</dbReference>
<reference evidence="3" key="1">
    <citation type="journal article" date="2019" name="Int. J. Syst. Evol. Microbiol.">
        <title>The Global Catalogue of Microorganisms (GCM) 10K type strain sequencing project: providing services to taxonomists for standard genome sequencing and annotation.</title>
        <authorList>
            <consortium name="The Broad Institute Genomics Platform"/>
            <consortium name="The Broad Institute Genome Sequencing Center for Infectious Disease"/>
            <person name="Wu L."/>
            <person name="Ma J."/>
        </authorList>
    </citation>
    <scope>NUCLEOTIDE SEQUENCE [LARGE SCALE GENOMIC DNA]</scope>
    <source>
        <strain evidence="3">CGMCC 4.7020</strain>
    </source>
</reference>